<accession>A0A919NAH7</accession>
<sequence length="211" mass="22307">MHMLTITGDLRPLHAAAVRDTVGLVVRATPADLARPTPCAEWDLSALIAHMTVQHRGFAAAARGHGADLGVWTPTRPGADFADRYAEAAEDVLQAFSAVDLLERPFRLPELSPDHSFPGRLAVAFHLVDYVVHGWDVATSLGLPFSPPAEILAATLPIARSVPTGPDRLRPGAAFGPAMPVPPGAGPLTEILLLLGRRDEGSGAELLSEDD</sequence>
<dbReference type="InterPro" id="IPR024344">
    <property type="entry name" value="MDMPI_metal-binding"/>
</dbReference>
<gene>
    <name evidence="2" type="ORF">Asi03nite_50870</name>
</gene>
<name>A0A919NAH7_9ACTN</name>
<dbReference type="InterPro" id="IPR017517">
    <property type="entry name" value="Maleyloyr_isom"/>
</dbReference>
<reference evidence="2" key="1">
    <citation type="submission" date="2021-01" db="EMBL/GenBank/DDBJ databases">
        <title>Whole genome shotgun sequence of Actinoplanes siamensis NBRC 109076.</title>
        <authorList>
            <person name="Komaki H."/>
            <person name="Tamura T."/>
        </authorList>
    </citation>
    <scope>NUCLEOTIDE SEQUENCE</scope>
    <source>
        <strain evidence="2">NBRC 109076</strain>
    </source>
</reference>
<evidence type="ECO:0000313" key="2">
    <source>
        <dbReference type="EMBL" id="GIF07549.1"/>
    </source>
</evidence>
<dbReference type="SUPFAM" id="SSF109854">
    <property type="entry name" value="DinB/YfiT-like putative metalloenzymes"/>
    <property type="match status" value="1"/>
</dbReference>
<dbReference type="Gene3D" id="1.20.120.450">
    <property type="entry name" value="dinb family like domain"/>
    <property type="match status" value="1"/>
</dbReference>
<comment type="caution">
    <text evidence="2">The sequence shown here is derived from an EMBL/GenBank/DDBJ whole genome shotgun (WGS) entry which is preliminary data.</text>
</comment>
<dbReference type="Pfam" id="PF11716">
    <property type="entry name" value="MDMPI_N"/>
    <property type="match status" value="1"/>
</dbReference>
<organism evidence="2 3">
    <name type="scientific">Actinoplanes siamensis</name>
    <dbReference type="NCBI Taxonomy" id="1223317"/>
    <lineage>
        <taxon>Bacteria</taxon>
        <taxon>Bacillati</taxon>
        <taxon>Actinomycetota</taxon>
        <taxon>Actinomycetes</taxon>
        <taxon>Micromonosporales</taxon>
        <taxon>Micromonosporaceae</taxon>
        <taxon>Actinoplanes</taxon>
    </lineage>
</organism>
<dbReference type="Proteomes" id="UP000629619">
    <property type="component" value="Unassembled WGS sequence"/>
</dbReference>
<proteinExistence type="predicted"/>
<feature type="domain" description="Mycothiol-dependent maleylpyruvate isomerase metal-binding" evidence="1">
    <location>
        <begin position="15"/>
        <end position="138"/>
    </location>
</feature>
<dbReference type="GO" id="GO:0046872">
    <property type="term" value="F:metal ion binding"/>
    <property type="evidence" value="ECO:0007669"/>
    <property type="project" value="InterPro"/>
</dbReference>
<dbReference type="NCBIfam" id="TIGR03083">
    <property type="entry name" value="maleylpyruvate isomerase family mycothiol-dependent enzyme"/>
    <property type="match status" value="1"/>
</dbReference>
<dbReference type="NCBIfam" id="TIGR03086">
    <property type="entry name" value="TIGR03086 family metal-binding protein"/>
    <property type="match status" value="1"/>
</dbReference>
<dbReference type="InterPro" id="IPR017520">
    <property type="entry name" value="CHP03086"/>
</dbReference>
<evidence type="ECO:0000259" key="1">
    <source>
        <dbReference type="Pfam" id="PF11716"/>
    </source>
</evidence>
<evidence type="ECO:0000313" key="3">
    <source>
        <dbReference type="Proteomes" id="UP000629619"/>
    </source>
</evidence>
<dbReference type="InterPro" id="IPR034660">
    <property type="entry name" value="DinB/YfiT-like"/>
</dbReference>
<dbReference type="EMBL" id="BOMW01000051">
    <property type="protein sequence ID" value="GIF07549.1"/>
    <property type="molecule type" value="Genomic_DNA"/>
</dbReference>
<protein>
    <submittedName>
        <fullName evidence="2">TIGR03086 family protein</fullName>
    </submittedName>
</protein>
<dbReference type="AlphaFoldDB" id="A0A919NAH7"/>
<keyword evidence="3" id="KW-1185">Reference proteome</keyword>